<dbReference type="PANTHER" id="PTHR11941">
    <property type="entry name" value="ENOYL-COA HYDRATASE-RELATED"/>
    <property type="match status" value="1"/>
</dbReference>
<evidence type="ECO:0000256" key="2">
    <source>
        <dbReference type="ARBA" id="ARBA00023239"/>
    </source>
</evidence>
<dbReference type="EMBL" id="CADIKL010000014">
    <property type="protein sequence ID" value="CAB3791021.1"/>
    <property type="molecule type" value="Genomic_DNA"/>
</dbReference>
<dbReference type="SUPFAM" id="SSF52096">
    <property type="entry name" value="ClpP/crotonase"/>
    <property type="match status" value="1"/>
</dbReference>
<dbReference type="InterPro" id="IPR029045">
    <property type="entry name" value="ClpP/crotonase-like_dom_sf"/>
</dbReference>
<organism evidence="4 5">
    <name type="scientific">Paraburkholderia caffeinitolerans</name>
    <dbReference type="NCBI Taxonomy" id="1723730"/>
    <lineage>
        <taxon>Bacteria</taxon>
        <taxon>Pseudomonadati</taxon>
        <taxon>Pseudomonadota</taxon>
        <taxon>Betaproteobacteria</taxon>
        <taxon>Burkholderiales</taxon>
        <taxon>Burkholderiaceae</taxon>
        <taxon>Paraburkholderia</taxon>
    </lineage>
</organism>
<dbReference type="CDD" id="cd06558">
    <property type="entry name" value="crotonase-like"/>
    <property type="match status" value="1"/>
</dbReference>
<name>A0A6J5G555_9BURK</name>
<reference evidence="4 5" key="1">
    <citation type="submission" date="2020-04" db="EMBL/GenBank/DDBJ databases">
        <authorList>
            <person name="De Canck E."/>
        </authorList>
    </citation>
    <scope>NUCLEOTIDE SEQUENCE [LARGE SCALE GENOMIC DNA]</scope>
    <source>
        <strain evidence="4 5">LMG 28688</strain>
    </source>
</reference>
<dbReference type="EC" id="3.8.1.7" evidence="4"/>
<dbReference type="Gene3D" id="1.10.12.10">
    <property type="entry name" value="Lyase 2-enoyl-coa Hydratase, Chain A, domain 2"/>
    <property type="match status" value="1"/>
</dbReference>
<gene>
    <name evidence="4" type="ORF">LMG28688_03214</name>
</gene>
<sequence length="275" mass="29815">MPAEQIQLRDSTLVIDDGVAEFTHQVPKSRNALSLGLRQDYAQMLDMIERDRGIRALILTGSGGSFCAGGDIRSLKEARENPEAGSPDGIRRRLMNGHMWMQRLRNLEIPVIAAVDGAAAGAGFSLALAADFVLASSRAFFCMSFVKIGVVPDLAAAYLLPRVVGLSMAKELALTARRVDVQEAKQLGIVHTIHSPEALAQQAREFARRFVTGPREAMGLTKRLLNQSFESHYALLAELESSAQAVATSAPFHAAAVAAFLDGQPAPYDWERSRT</sequence>
<accession>A0A6J5G555</accession>
<comment type="similarity">
    <text evidence="1 3">Belongs to the enoyl-CoA hydratase/isomerase family.</text>
</comment>
<keyword evidence="5" id="KW-1185">Reference proteome</keyword>
<dbReference type="Gene3D" id="3.90.226.10">
    <property type="entry name" value="2-enoyl-CoA Hydratase, Chain A, domain 1"/>
    <property type="match status" value="1"/>
</dbReference>
<dbReference type="InterPro" id="IPR018376">
    <property type="entry name" value="Enoyl-CoA_hyd/isom_CS"/>
</dbReference>
<dbReference type="GO" id="GO:0018787">
    <property type="term" value="F:4-chlorobenzoyl-CoA dehalogenase activity"/>
    <property type="evidence" value="ECO:0007669"/>
    <property type="project" value="UniProtKB-EC"/>
</dbReference>
<keyword evidence="2" id="KW-0456">Lyase</keyword>
<evidence type="ECO:0000313" key="4">
    <source>
        <dbReference type="EMBL" id="CAB3791021.1"/>
    </source>
</evidence>
<dbReference type="Proteomes" id="UP000494119">
    <property type="component" value="Unassembled WGS sequence"/>
</dbReference>
<dbReference type="AlphaFoldDB" id="A0A6J5G555"/>
<proteinExistence type="inferred from homology"/>
<dbReference type="InterPro" id="IPR001753">
    <property type="entry name" value="Enoyl-CoA_hydra/iso"/>
</dbReference>
<dbReference type="Pfam" id="PF00378">
    <property type="entry name" value="ECH_1"/>
    <property type="match status" value="1"/>
</dbReference>
<dbReference type="PANTHER" id="PTHR11941:SF133">
    <property type="entry name" value="1,2-EPOXYPHENYLACETYL-COA ISOMERASE"/>
    <property type="match status" value="1"/>
</dbReference>
<dbReference type="InterPro" id="IPR014748">
    <property type="entry name" value="Enoyl-CoA_hydra_C"/>
</dbReference>
<protein>
    <submittedName>
        <fullName evidence="4">4-chlorobenzoyl coenzyme A dehalogenase</fullName>
        <ecNumber evidence="4">3.8.1.7</ecNumber>
    </submittedName>
</protein>
<dbReference type="PROSITE" id="PS00166">
    <property type="entry name" value="ENOYL_COA_HYDRATASE"/>
    <property type="match status" value="1"/>
</dbReference>
<evidence type="ECO:0000256" key="1">
    <source>
        <dbReference type="ARBA" id="ARBA00005254"/>
    </source>
</evidence>
<keyword evidence="4" id="KW-0378">Hydrolase</keyword>
<evidence type="ECO:0000313" key="5">
    <source>
        <dbReference type="Proteomes" id="UP000494119"/>
    </source>
</evidence>
<evidence type="ECO:0000256" key="3">
    <source>
        <dbReference type="RuleBase" id="RU003707"/>
    </source>
</evidence>
<dbReference type="GO" id="GO:0016829">
    <property type="term" value="F:lyase activity"/>
    <property type="evidence" value="ECO:0007669"/>
    <property type="project" value="UniProtKB-KW"/>
</dbReference>
<dbReference type="GO" id="GO:0006635">
    <property type="term" value="P:fatty acid beta-oxidation"/>
    <property type="evidence" value="ECO:0007669"/>
    <property type="project" value="TreeGrafter"/>
</dbReference>